<keyword evidence="2" id="KW-0460">Magnesium</keyword>
<dbReference type="KEGG" id="ppp:112280652"/>
<feature type="coiled-coil region" evidence="3">
    <location>
        <begin position="345"/>
        <end position="372"/>
    </location>
</feature>
<organism evidence="4 5">
    <name type="scientific">Physcomitrium patens</name>
    <name type="common">Spreading-leaved earth moss</name>
    <name type="synonym">Physcomitrella patens</name>
    <dbReference type="NCBI Taxonomy" id="3218"/>
    <lineage>
        <taxon>Eukaryota</taxon>
        <taxon>Viridiplantae</taxon>
        <taxon>Streptophyta</taxon>
        <taxon>Embryophyta</taxon>
        <taxon>Bryophyta</taxon>
        <taxon>Bryophytina</taxon>
        <taxon>Bryopsida</taxon>
        <taxon>Funariidae</taxon>
        <taxon>Funariales</taxon>
        <taxon>Funariaceae</taxon>
        <taxon>Physcomitrium</taxon>
    </lineage>
</organism>
<dbReference type="GO" id="GO:0015095">
    <property type="term" value="F:magnesium ion transmembrane transporter activity"/>
    <property type="evidence" value="ECO:0000318"/>
    <property type="project" value="GO_Central"/>
</dbReference>
<evidence type="ECO:0000256" key="3">
    <source>
        <dbReference type="SAM" id="Coils"/>
    </source>
</evidence>
<keyword evidence="2" id="KW-0472">Membrane</keyword>
<feature type="transmembrane region" description="Helical" evidence="2">
    <location>
        <begin position="389"/>
        <end position="410"/>
    </location>
</feature>
<comment type="similarity">
    <text evidence="1 2">Belongs to the CorA metal ion transporter (MIT) (TC 1.A.35.5) family.</text>
</comment>
<dbReference type="PANTHER" id="PTHR13890:SF42">
    <property type="entry name" value="MAGNESIUM TRANSPORTER"/>
    <property type="match status" value="1"/>
</dbReference>
<keyword evidence="2" id="KW-0813">Transport</keyword>
<dbReference type="AlphaFoldDB" id="A0A7I4DJ42"/>
<dbReference type="Gene3D" id="1.20.58.340">
    <property type="entry name" value="Magnesium transport protein CorA, transmembrane region"/>
    <property type="match status" value="1"/>
</dbReference>
<dbReference type="CDD" id="cd12823">
    <property type="entry name" value="Mrs2_Mfm1p-like"/>
    <property type="match status" value="1"/>
</dbReference>
<dbReference type="InterPro" id="IPR039204">
    <property type="entry name" value="MRS2-like"/>
</dbReference>
<keyword evidence="3" id="KW-0175">Coiled coil</keyword>
<dbReference type="GeneID" id="112280652"/>
<evidence type="ECO:0000313" key="4">
    <source>
        <dbReference type="EnsemblPlants" id="Pp3c3_33028V3.2"/>
    </source>
</evidence>
<dbReference type="Gene3D" id="2.40.128.330">
    <property type="match status" value="1"/>
</dbReference>
<accession>A0A7I4DJ42</accession>
<protein>
    <recommendedName>
        <fullName evidence="2">Magnesium transporter</fullName>
    </recommendedName>
</protein>
<dbReference type="RefSeq" id="XP_024372147.1">
    <property type="nucleotide sequence ID" value="XM_024516379.2"/>
</dbReference>
<keyword evidence="2" id="KW-1133">Transmembrane helix</keyword>
<dbReference type="OrthoDB" id="10251508at2759"/>
<dbReference type="Gramene" id="Pp3c3_33028V3.2">
    <property type="protein sequence ID" value="Pp3c3_33028V3.2"/>
    <property type="gene ID" value="Pp3c3_33028"/>
</dbReference>
<keyword evidence="2" id="KW-0406">Ion transport</keyword>
<dbReference type="InterPro" id="IPR011992">
    <property type="entry name" value="EF-hand-dom_pair"/>
</dbReference>
<dbReference type="EMBL" id="ABEU02000003">
    <property type="status" value="NOT_ANNOTATED_CDS"/>
    <property type="molecule type" value="Genomic_DNA"/>
</dbReference>
<evidence type="ECO:0000313" key="5">
    <source>
        <dbReference type="Proteomes" id="UP000006727"/>
    </source>
</evidence>
<name>A0A7I4DJ42_PHYPA</name>
<feature type="transmembrane region" description="Helical" evidence="2">
    <location>
        <begin position="422"/>
        <end position="445"/>
    </location>
</feature>
<dbReference type="GO" id="GO:0015693">
    <property type="term" value="P:magnesium ion transport"/>
    <property type="evidence" value="ECO:0000318"/>
    <property type="project" value="GO_Central"/>
</dbReference>
<reference evidence="4 5" key="2">
    <citation type="journal article" date="2018" name="Plant J.">
        <title>The Physcomitrella patens chromosome-scale assembly reveals moss genome structure and evolution.</title>
        <authorList>
            <person name="Lang D."/>
            <person name="Ullrich K.K."/>
            <person name="Murat F."/>
            <person name="Fuchs J."/>
            <person name="Jenkins J."/>
            <person name="Haas F.B."/>
            <person name="Piednoel M."/>
            <person name="Gundlach H."/>
            <person name="Van Bel M."/>
            <person name="Meyberg R."/>
            <person name="Vives C."/>
            <person name="Morata J."/>
            <person name="Symeonidi A."/>
            <person name="Hiss M."/>
            <person name="Muchero W."/>
            <person name="Kamisugi Y."/>
            <person name="Saleh O."/>
            <person name="Blanc G."/>
            <person name="Decker E.L."/>
            <person name="van Gessel N."/>
            <person name="Grimwood J."/>
            <person name="Hayes R.D."/>
            <person name="Graham S.W."/>
            <person name="Gunter L.E."/>
            <person name="McDaniel S.F."/>
            <person name="Hoernstein S.N.W."/>
            <person name="Larsson A."/>
            <person name="Li F.W."/>
            <person name="Perroud P.F."/>
            <person name="Phillips J."/>
            <person name="Ranjan P."/>
            <person name="Rokshar D.S."/>
            <person name="Rothfels C.J."/>
            <person name="Schneider L."/>
            <person name="Shu S."/>
            <person name="Stevenson D.W."/>
            <person name="Thummler F."/>
            <person name="Tillich M."/>
            <person name="Villarreal Aguilar J.C."/>
            <person name="Widiez T."/>
            <person name="Wong G.K."/>
            <person name="Wymore A."/>
            <person name="Zhang Y."/>
            <person name="Zimmer A.D."/>
            <person name="Quatrano R.S."/>
            <person name="Mayer K.F.X."/>
            <person name="Goodstein D."/>
            <person name="Casacuberta J.M."/>
            <person name="Vandepoele K."/>
            <person name="Reski R."/>
            <person name="Cuming A.C."/>
            <person name="Tuskan G.A."/>
            <person name="Maumus F."/>
            <person name="Salse J."/>
            <person name="Schmutz J."/>
            <person name="Rensing S.A."/>
        </authorList>
    </citation>
    <scope>NUCLEOTIDE SEQUENCE [LARGE SCALE GENOMIC DNA]</scope>
    <source>
        <strain evidence="4 5">cv. Gransden 2004</strain>
    </source>
</reference>
<keyword evidence="2" id="KW-0812">Transmembrane</keyword>
<dbReference type="InParanoid" id="A0A7I4DJ42"/>
<reference evidence="4" key="3">
    <citation type="submission" date="2020-12" db="UniProtKB">
        <authorList>
            <consortium name="EnsemblPlants"/>
        </authorList>
    </citation>
    <scope>IDENTIFICATION</scope>
</reference>
<gene>
    <name evidence="4" type="primary">LOC112280652</name>
</gene>
<dbReference type="PANTHER" id="PTHR13890">
    <property type="entry name" value="RNA SPLICING PROTEIN MRS2, MITOCHONDRIAL"/>
    <property type="match status" value="1"/>
</dbReference>
<dbReference type="SUPFAM" id="SSF47473">
    <property type="entry name" value="EF-hand"/>
    <property type="match status" value="1"/>
</dbReference>
<keyword evidence="5" id="KW-1185">Reference proteome</keyword>
<proteinExistence type="inferred from homology"/>
<dbReference type="Proteomes" id="UP000006727">
    <property type="component" value="Chromosome 3"/>
</dbReference>
<dbReference type="GO" id="GO:0016020">
    <property type="term" value="C:membrane"/>
    <property type="evidence" value="ECO:0007669"/>
    <property type="project" value="UniProtKB-SubCell"/>
</dbReference>
<evidence type="ECO:0000256" key="2">
    <source>
        <dbReference type="RuleBase" id="RU366041"/>
    </source>
</evidence>
<comment type="subcellular location">
    <subcellularLocation>
        <location evidence="2">Membrane</location>
        <topology evidence="2">Multi-pass membrane protein</topology>
    </subcellularLocation>
</comment>
<sequence>MARLQRQLLRSVYSFLNLSSAECLGVACRGFATQTPKSFTFSTGLVSKERNCKVLAGLDLFKVYFNGKYSASGIRVFSAESGEGGDGEEKVHHLTKIDGGKKYSVVQIDTDGSWKTVWRNAMELGIHPRDVSILAASNPFISQRSTIAVQNEKIMVRMENVRALLCRDHVLLFEARRPRSLKDRDIVGAAPSVSETPEKAAERARELFAVYISQQAREPIERLVEAMPFHLRMLECLLDDTSIFFHQKTERLKVVVERMLEELTDDVNMGGLQRLLPLKRALTEVEHDVRDTHDAIEEVLRSDEMLEAVCLNKTEFQWSFGKYSDSERTRDSKQPTLRQAAADMLLTYQRQIDNAGGALEELRKNIDATQEIWELGLDTTRNRIIQIDVLFSLGTVSMGVAALVAGYFGMNIPNKLENSPTAFWWVVVGSMGTTFLLGAFLLYLVRIRPRVMDRRRARELAALRDLLKHLDDIDDIFQAVAREAVAGRAVTPNEFKRILHSHPTARFMRKGELDMMFRMFDTDRDGVLKDAEMEGKKTTN</sequence>
<dbReference type="EnsemblPlants" id="Pp3c3_33028V3.2">
    <property type="protein sequence ID" value="Pp3c3_33028V3.2"/>
    <property type="gene ID" value="Pp3c3_33028"/>
</dbReference>
<reference evidence="4 5" key="1">
    <citation type="journal article" date="2008" name="Science">
        <title>The Physcomitrella genome reveals evolutionary insights into the conquest of land by plants.</title>
        <authorList>
            <person name="Rensing S."/>
            <person name="Lang D."/>
            <person name="Zimmer A."/>
            <person name="Terry A."/>
            <person name="Salamov A."/>
            <person name="Shapiro H."/>
            <person name="Nishiyama T."/>
            <person name="Perroud P.-F."/>
            <person name="Lindquist E."/>
            <person name="Kamisugi Y."/>
            <person name="Tanahashi T."/>
            <person name="Sakakibara K."/>
            <person name="Fujita T."/>
            <person name="Oishi K."/>
            <person name="Shin-I T."/>
            <person name="Kuroki Y."/>
            <person name="Toyoda A."/>
            <person name="Suzuki Y."/>
            <person name="Hashimoto A."/>
            <person name="Yamaguchi K."/>
            <person name="Sugano A."/>
            <person name="Kohara Y."/>
            <person name="Fujiyama A."/>
            <person name="Anterola A."/>
            <person name="Aoki S."/>
            <person name="Ashton N."/>
            <person name="Barbazuk W.B."/>
            <person name="Barker E."/>
            <person name="Bennetzen J."/>
            <person name="Bezanilla M."/>
            <person name="Blankenship R."/>
            <person name="Cho S.H."/>
            <person name="Dutcher S."/>
            <person name="Estelle M."/>
            <person name="Fawcett J.A."/>
            <person name="Gundlach H."/>
            <person name="Hanada K."/>
            <person name="Heyl A."/>
            <person name="Hicks K.A."/>
            <person name="Hugh J."/>
            <person name="Lohr M."/>
            <person name="Mayer K."/>
            <person name="Melkozernov A."/>
            <person name="Murata T."/>
            <person name="Nelson D."/>
            <person name="Pils B."/>
            <person name="Prigge M."/>
            <person name="Reiss B."/>
            <person name="Renner T."/>
            <person name="Rombauts S."/>
            <person name="Rushton P."/>
            <person name="Sanderfoot A."/>
            <person name="Schween G."/>
            <person name="Shiu S.-H."/>
            <person name="Stueber K."/>
            <person name="Theodoulou F.L."/>
            <person name="Tu H."/>
            <person name="Van de Peer Y."/>
            <person name="Verrier P.J."/>
            <person name="Waters E."/>
            <person name="Wood A."/>
            <person name="Yang L."/>
            <person name="Cove D."/>
            <person name="Cuming A."/>
            <person name="Hasebe M."/>
            <person name="Lucas S."/>
            <person name="Mishler D.B."/>
            <person name="Reski R."/>
            <person name="Grigoriev I."/>
            <person name="Quatrano R.S."/>
            <person name="Boore J.L."/>
        </authorList>
    </citation>
    <scope>NUCLEOTIDE SEQUENCE [LARGE SCALE GENOMIC DNA]</scope>
    <source>
        <strain evidence="4 5">cv. Gransden 2004</strain>
    </source>
</reference>
<dbReference type="Pfam" id="PF22099">
    <property type="entry name" value="MRS2-like"/>
    <property type="match status" value="1"/>
</dbReference>
<comment type="function">
    <text evidence="2">Magnesium transporter that may mediate the influx of magnesium.</text>
</comment>
<evidence type="ECO:0000256" key="1">
    <source>
        <dbReference type="ARBA" id="ARBA00007535"/>
    </source>
</evidence>